<proteinExistence type="inferred from homology"/>
<evidence type="ECO:0000313" key="10">
    <source>
        <dbReference type="Proteomes" id="UP000813462"/>
    </source>
</evidence>
<feature type="compositionally biased region" description="Basic residues" evidence="7">
    <location>
        <begin position="10"/>
        <end position="24"/>
    </location>
</feature>
<feature type="domain" description="AP2/ERF" evidence="8">
    <location>
        <begin position="22"/>
        <end position="79"/>
    </location>
</feature>
<organism evidence="9 10">
    <name type="scientific">Ziziphus jujuba var. spinosa</name>
    <dbReference type="NCBI Taxonomy" id="714518"/>
    <lineage>
        <taxon>Eukaryota</taxon>
        <taxon>Viridiplantae</taxon>
        <taxon>Streptophyta</taxon>
        <taxon>Embryophyta</taxon>
        <taxon>Tracheophyta</taxon>
        <taxon>Spermatophyta</taxon>
        <taxon>Magnoliopsida</taxon>
        <taxon>eudicotyledons</taxon>
        <taxon>Gunneridae</taxon>
        <taxon>Pentapetalae</taxon>
        <taxon>rosids</taxon>
        <taxon>fabids</taxon>
        <taxon>Rosales</taxon>
        <taxon>Rhamnaceae</taxon>
        <taxon>Paliureae</taxon>
        <taxon>Ziziphus</taxon>
    </lineage>
</organism>
<feature type="region of interest" description="Disordered" evidence="7">
    <location>
        <begin position="1"/>
        <end position="26"/>
    </location>
</feature>
<name>A0A978UFP2_ZIZJJ</name>
<evidence type="ECO:0000256" key="1">
    <source>
        <dbReference type="ARBA" id="ARBA00004123"/>
    </source>
</evidence>
<dbReference type="CDD" id="cd00018">
    <property type="entry name" value="AP2"/>
    <property type="match status" value="1"/>
</dbReference>
<dbReference type="GO" id="GO:0005634">
    <property type="term" value="C:nucleus"/>
    <property type="evidence" value="ECO:0007669"/>
    <property type="project" value="UniProtKB-SubCell"/>
</dbReference>
<protein>
    <recommendedName>
        <fullName evidence="8">AP2/ERF domain-containing protein</fullName>
    </recommendedName>
</protein>
<reference evidence="9" key="1">
    <citation type="journal article" date="2021" name="Front. Plant Sci.">
        <title>Chromosome-Scale Genome Assembly for Chinese Sour Jujube and Insights Into Its Genome Evolution and Domestication Signature.</title>
        <authorList>
            <person name="Shen L.-Y."/>
            <person name="Luo H."/>
            <person name="Wang X.-L."/>
            <person name="Wang X.-M."/>
            <person name="Qiu X.-J."/>
            <person name="Liu H."/>
            <person name="Zhou S.-S."/>
            <person name="Jia K.-H."/>
            <person name="Nie S."/>
            <person name="Bao Y.-T."/>
            <person name="Zhang R.-G."/>
            <person name="Yun Q.-Z."/>
            <person name="Chai Y.-H."/>
            <person name="Lu J.-Y."/>
            <person name="Li Y."/>
            <person name="Zhao S.-W."/>
            <person name="Mao J.-F."/>
            <person name="Jia S.-G."/>
            <person name="Mao Y.-M."/>
        </authorList>
    </citation>
    <scope>NUCLEOTIDE SEQUENCE</scope>
    <source>
        <strain evidence="9">AT0</strain>
        <tissue evidence="9">Leaf</tissue>
    </source>
</reference>
<dbReference type="PANTHER" id="PTHR31194:SF189">
    <property type="entry name" value="AP2_ERF DOMAIN-CONTAINING PROTEIN"/>
    <property type="match status" value="1"/>
</dbReference>
<keyword evidence="2" id="KW-0805">Transcription regulation</keyword>
<evidence type="ECO:0000256" key="6">
    <source>
        <dbReference type="ARBA" id="ARBA00024343"/>
    </source>
</evidence>
<evidence type="ECO:0000256" key="3">
    <source>
        <dbReference type="ARBA" id="ARBA00023125"/>
    </source>
</evidence>
<dbReference type="SMART" id="SM00380">
    <property type="entry name" value="AP2"/>
    <property type="match status" value="1"/>
</dbReference>
<comment type="similarity">
    <text evidence="6">Belongs to the AP2/ERF transcription factor family. ERF subfamily.</text>
</comment>
<dbReference type="SUPFAM" id="SSF54171">
    <property type="entry name" value="DNA-binding domain"/>
    <property type="match status" value="1"/>
</dbReference>
<dbReference type="InterPro" id="IPR050913">
    <property type="entry name" value="AP2/ERF_ERF"/>
</dbReference>
<dbReference type="Pfam" id="PF00847">
    <property type="entry name" value="AP2"/>
    <property type="match status" value="1"/>
</dbReference>
<dbReference type="GO" id="GO:0003677">
    <property type="term" value="F:DNA binding"/>
    <property type="evidence" value="ECO:0007669"/>
    <property type="project" value="UniProtKB-KW"/>
</dbReference>
<dbReference type="PANTHER" id="PTHR31194">
    <property type="entry name" value="SHN SHINE , DNA BINDING / TRANSCRIPTION FACTOR"/>
    <property type="match status" value="1"/>
</dbReference>
<feature type="region of interest" description="Disordered" evidence="7">
    <location>
        <begin position="153"/>
        <end position="180"/>
    </location>
</feature>
<dbReference type="GO" id="GO:0003700">
    <property type="term" value="F:DNA-binding transcription factor activity"/>
    <property type="evidence" value="ECO:0007669"/>
    <property type="project" value="InterPro"/>
</dbReference>
<gene>
    <name evidence="9" type="ORF">FEM48_Zijuj11G0000600</name>
</gene>
<evidence type="ECO:0000256" key="7">
    <source>
        <dbReference type="SAM" id="MobiDB-lite"/>
    </source>
</evidence>
<keyword evidence="4" id="KW-0804">Transcription</keyword>
<comment type="subcellular location">
    <subcellularLocation>
        <location evidence="1">Nucleus</location>
    </subcellularLocation>
</comment>
<dbReference type="AlphaFoldDB" id="A0A978UFP2"/>
<dbReference type="PRINTS" id="PR00367">
    <property type="entry name" value="ETHRSPELEMNT"/>
</dbReference>
<dbReference type="Proteomes" id="UP000813462">
    <property type="component" value="Unassembled WGS sequence"/>
</dbReference>
<dbReference type="GO" id="GO:0009877">
    <property type="term" value="P:nodulation"/>
    <property type="evidence" value="ECO:0007669"/>
    <property type="project" value="UniProtKB-ARBA"/>
</dbReference>
<evidence type="ECO:0000256" key="4">
    <source>
        <dbReference type="ARBA" id="ARBA00023163"/>
    </source>
</evidence>
<keyword evidence="5" id="KW-0539">Nucleus</keyword>
<dbReference type="EMBL" id="JAEACU010000011">
    <property type="protein sequence ID" value="KAH7513623.1"/>
    <property type="molecule type" value="Genomic_DNA"/>
</dbReference>
<evidence type="ECO:0000256" key="2">
    <source>
        <dbReference type="ARBA" id="ARBA00023015"/>
    </source>
</evidence>
<evidence type="ECO:0000259" key="8">
    <source>
        <dbReference type="PROSITE" id="PS51032"/>
    </source>
</evidence>
<accession>A0A978UFP2</accession>
<evidence type="ECO:0000256" key="5">
    <source>
        <dbReference type="ARBA" id="ARBA00023242"/>
    </source>
</evidence>
<dbReference type="FunFam" id="3.30.730.10:FF:000005">
    <property type="entry name" value="ethylene-responsive transcription factor RAP2-11"/>
    <property type="match status" value="1"/>
</dbReference>
<sequence>MGPPSDSGIRGRRKSSSRGHHRFVGVRQRPSGRWVAEIKDSLQKVRLWLGTFDTAEDAARAYDDAARALRGVNARTNFDLPHHRHSSASHIGTTSSGDHAEPFSFEDICCGGGNSIGTTETEEGLLGALKAKLLDGRGLRVLPLLPNNNNIKIKGSNNNNNNNTNAELKASTSTTAATSSITINGDGSSYANSNPMQPDHLLSHHHHVGNVQWHHHDHDQLAAGNNSQTIISTSTQPSAAVWSNGNSNNNSQVNHLESWVPQLKHMVPDHHDQDGLFAAVTWAVPRLDSSSVNNLSYTDKFYCSLEPSTIKVDANLSSSSAIHHGTSEGFWSSDHQQFEVCQGANASWDPLFYMSSVLGRDPTPGQAVCHIVQNGMRPGLLKTPWIARCNLPDADSLLNHEELNNFWDMNRLLASLNFDQPTISIPHHQTIKAMAIVIATSELIVITPCGGSNQMALSLRVHLLE</sequence>
<dbReference type="Gene3D" id="3.30.730.10">
    <property type="entry name" value="AP2/ERF domain"/>
    <property type="match status" value="1"/>
</dbReference>
<keyword evidence="3" id="KW-0238">DNA-binding</keyword>
<comment type="caution">
    <text evidence="9">The sequence shown here is derived from an EMBL/GenBank/DDBJ whole genome shotgun (WGS) entry which is preliminary data.</text>
</comment>
<evidence type="ECO:0000313" key="9">
    <source>
        <dbReference type="EMBL" id="KAH7513623.1"/>
    </source>
</evidence>
<dbReference type="InterPro" id="IPR016177">
    <property type="entry name" value="DNA-bd_dom_sf"/>
</dbReference>
<dbReference type="PROSITE" id="PS51032">
    <property type="entry name" value="AP2_ERF"/>
    <property type="match status" value="1"/>
</dbReference>
<dbReference type="InterPro" id="IPR001471">
    <property type="entry name" value="AP2/ERF_dom"/>
</dbReference>
<dbReference type="InterPro" id="IPR036955">
    <property type="entry name" value="AP2/ERF_dom_sf"/>
</dbReference>